<feature type="compositionally biased region" description="Low complexity" evidence="3">
    <location>
        <begin position="278"/>
        <end position="297"/>
    </location>
</feature>
<feature type="domain" description="DNA mismatch repair protein S5" evidence="5">
    <location>
        <begin position="224"/>
        <end position="397"/>
    </location>
</feature>
<dbReference type="InterPro" id="IPR036890">
    <property type="entry name" value="HATPase_C_sf"/>
</dbReference>
<dbReference type="InterPro" id="IPR020568">
    <property type="entry name" value="Ribosomal_Su5_D2-typ_SF"/>
</dbReference>
<dbReference type="PANTHER" id="PTHR10073">
    <property type="entry name" value="DNA MISMATCH REPAIR PROTEIN MLH, PMS, MUTL"/>
    <property type="match status" value="1"/>
</dbReference>
<evidence type="ECO:0000256" key="3">
    <source>
        <dbReference type="SAM" id="MobiDB-lite"/>
    </source>
</evidence>
<keyword evidence="7" id="KW-1185">Reference proteome</keyword>
<comment type="similarity">
    <text evidence="1">Belongs to the DNA mismatch repair MutL/HexB family.</text>
</comment>
<dbReference type="GO" id="GO:0140664">
    <property type="term" value="F:ATP-dependent DNA damage sensor activity"/>
    <property type="evidence" value="ECO:0007669"/>
    <property type="project" value="InterPro"/>
</dbReference>
<accession>A0A074ZE45</accession>
<dbReference type="InterPro" id="IPR014762">
    <property type="entry name" value="DNA_mismatch_repair_CS"/>
</dbReference>
<dbReference type="Proteomes" id="UP000054324">
    <property type="component" value="Unassembled WGS sequence"/>
</dbReference>
<dbReference type="GO" id="GO:0005524">
    <property type="term" value="F:ATP binding"/>
    <property type="evidence" value="ECO:0007669"/>
    <property type="project" value="InterPro"/>
</dbReference>
<dbReference type="GO" id="GO:0032389">
    <property type="term" value="C:MutLalpha complex"/>
    <property type="evidence" value="ECO:0007669"/>
    <property type="project" value="TreeGrafter"/>
</dbReference>
<feature type="region of interest" description="Disordered" evidence="3">
    <location>
        <begin position="275"/>
        <end position="297"/>
    </location>
</feature>
<proteinExistence type="inferred from homology"/>
<dbReference type="InterPro" id="IPR042121">
    <property type="entry name" value="MutL_C_regsub"/>
</dbReference>
<dbReference type="InterPro" id="IPR014790">
    <property type="entry name" value="MutL_C"/>
</dbReference>
<dbReference type="CDD" id="cd16926">
    <property type="entry name" value="HATPase_MutL-MLH-PMS-like"/>
    <property type="match status" value="1"/>
</dbReference>
<dbReference type="Gene3D" id="3.30.565.10">
    <property type="entry name" value="Histidine kinase-like ATPase, C-terminal domain"/>
    <property type="match status" value="1"/>
</dbReference>
<dbReference type="AlphaFoldDB" id="A0A074ZE45"/>
<dbReference type="Gene3D" id="3.30.230.10">
    <property type="match status" value="1"/>
</dbReference>
<dbReference type="OrthoDB" id="10254304at2759"/>
<protein>
    <recommendedName>
        <fullName evidence="8">DNA mismatch repair protein</fullName>
    </recommendedName>
</protein>
<dbReference type="NCBIfam" id="TIGR00585">
    <property type="entry name" value="mutl"/>
    <property type="match status" value="1"/>
</dbReference>
<dbReference type="InterPro" id="IPR014721">
    <property type="entry name" value="Ribsml_uS5_D2-typ_fold_subgr"/>
</dbReference>
<gene>
    <name evidence="6" type="ORF">T265_10211</name>
</gene>
<evidence type="ECO:0000313" key="6">
    <source>
        <dbReference type="EMBL" id="KER21475.1"/>
    </source>
</evidence>
<evidence type="ECO:0000313" key="7">
    <source>
        <dbReference type="Proteomes" id="UP000054324"/>
    </source>
</evidence>
<dbReference type="InterPro" id="IPR038973">
    <property type="entry name" value="MutL/Mlh/Pms-like"/>
</dbReference>
<dbReference type="SUPFAM" id="SSF55874">
    <property type="entry name" value="ATPase domain of HSP90 chaperone/DNA topoisomerase II/histidine kinase"/>
    <property type="match status" value="1"/>
</dbReference>
<dbReference type="CTD" id="20324379"/>
<evidence type="ECO:0008006" key="8">
    <source>
        <dbReference type="Google" id="ProtNLM"/>
    </source>
</evidence>
<organism evidence="6 7">
    <name type="scientific">Opisthorchis viverrini</name>
    <name type="common">Southeast Asian liver fluke</name>
    <dbReference type="NCBI Taxonomy" id="6198"/>
    <lineage>
        <taxon>Eukaryota</taxon>
        <taxon>Metazoa</taxon>
        <taxon>Spiralia</taxon>
        <taxon>Lophotrochozoa</taxon>
        <taxon>Platyhelminthes</taxon>
        <taxon>Trematoda</taxon>
        <taxon>Digenea</taxon>
        <taxon>Opisthorchiida</taxon>
        <taxon>Opisthorchiata</taxon>
        <taxon>Opisthorchiidae</taxon>
        <taxon>Opisthorchis</taxon>
    </lineage>
</organism>
<dbReference type="PANTHER" id="PTHR10073:SF52">
    <property type="entry name" value="MISMATCH REPAIR ENDONUCLEASE PMS2"/>
    <property type="match status" value="1"/>
</dbReference>
<dbReference type="RefSeq" id="XP_009174780.1">
    <property type="nucleotide sequence ID" value="XM_009176516.1"/>
</dbReference>
<dbReference type="GO" id="GO:0006298">
    <property type="term" value="P:mismatch repair"/>
    <property type="evidence" value="ECO:0007669"/>
    <property type="project" value="InterPro"/>
</dbReference>
<dbReference type="STRING" id="6198.A0A074ZE45"/>
<dbReference type="FunFam" id="3.30.565.10:FF:000014">
    <property type="entry name" value="Mismatch repair endonuclease pms1, putative"/>
    <property type="match status" value="1"/>
</dbReference>
<feature type="region of interest" description="Disordered" evidence="3">
    <location>
        <begin position="860"/>
        <end position="883"/>
    </location>
</feature>
<dbReference type="Pfam" id="PF13589">
    <property type="entry name" value="HATPase_c_3"/>
    <property type="match status" value="1"/>
</dbReference>
<dbReference type="PROSITE" id="PS00058">
    <property type="entry name" value="DNA_MISMATCH_REPAIR_1"/>
    <property type="match status" value="1"/>
</dbReference>
<dbReference type="EMBL" id="KL596964">
    <property type="protein sequence ID" value="KER21475.1"/>
    <property type="molecule type" value="Genomic_DNA"/>
</dbReference>
<dbReference type="InterPro" id="IPR037198">
    <property type="entry name" value="MutL_C_sf"/>
</dbReference>
<dbReference type="InterPro" id="IPR042120">
    <property type="entry name" value="MutL_C_dimsub"/>
</dbReference>
<dbReference type="GeneID" id="20324379"/>
<sequence length="899" mass="98936">MTSQLSRPRIHALEDNVIHRICSGQVVVTLASAVKELVENSIDAGATKIDVRLKEFGSESIEVIDNGTGIIERDFEAITGKHSTSKLREFDDLQSVQTFGFRGEALSSLCQLAKVVVHTCASDAPVGTRMEFDANGDILARRPLARSRGTTVIVNQLFHNLPVRRRHLTDPAQLAKEFARTVNLLTAYCLVSIGVQISCVRISKNGEKIPVVSNGSASSLKDNILGVYGQSQASSLLELASISSIPSDILDEFNVNDAVEFGSISISGFITKPSTLQSADTSSPSGSSRGRAASGARSTSDRQFIYVNGRPCELPRVARLVTDVWRRCSKEALAVSNDGLQMPASNASTAFPFFVLMLQMPTGTVDINLTPDKRTLLLHHERYVLALTKAILIQTLFRSSSVHLASVQQSCNTLDQSVIVIPADCQPEHCTLSSPTLSVSNRKRTSFVDDSNRWGKRAATIDLTDQRSTPLCASRKTPPKSANSVAGLGESFEIVDLLPTTETLSRQQASVHFSMSDLRAAWSTLEINHPIPVTQVANQHPLDDIDLVSNGEFSLGSFRSTESETAESELSTYFDKATFNELQIVGQFNLGFIVARHAQDLFIIDQHASDEKYRFEQLFENYRFTCQPLVAPQALELSVAQEQLLLNNLDVFAKNGFAFRVDENAPCGRQVQLVATPMLEDHIFGRSDIEEMLFVLSESCSRRCRPSRLRTILASRACRSAIMIGTALDHAKMQRIVRNMGTMVHPWLRHQLTDWRVRGSNLTSASQPLLSRLAQPGSIPALVPPSIGMQRNSSPYGIILISFSITPGNSEVNSVGVKCRFWGILNILRYDLPDRRPNVTHLTFKKAFFKCNLFAQKTGVGPEADRSNEDDVSENSTNPTPKQLKILSSRFQAFVALPD</sequence>
<dbReference type="InterPro" id="IPR002099">
    <property type="entry name" value="MutL/Mlh/PMS"/>
</dbReference>
<evidence type="ECO:0000259" key="5">
    <source>
        <dbReference type="SMART" id="SM01340"/>
    </source>
</evidence>
<reference evidence="6 7" key="1">
    <citation type="submission" date="2013-11" db="EMBL/GenBank/DDBJ databases">
        <title>Opisthorchis viverrini - life in the bile duct.</title>
        <authorList>
            <person name="Young N.D."/>
            <person name="Nagarajan N."/>
            <person name="Lin S.J."/>
            <person name="Korhonen P.K."/>
            <person name="Jex A.R."/>
            <person name="Hall R.S."/>
            <person name="Safavi-Hemami H."/>
            <person name="Kaewkong W."/>
            <person name="Bertrand D."/>
            <person name="Gao S."/>
            <person name="Seet Q."/>
            <person name="Wongkham S."/>
            <person name="Teh B.T."/>
            <person name="Wongkham C."/>
            <person name="Intapan P.M."/>
            <person name="Maleewong W."/>
            <person name="Yang X."/>
            <person name="Hu M."/>
            <person name="Wang Z."/>
            <person name="Hofmann A."/>
            <person name="Sternberg P.W."/>
            <person name="Tan P."/>
            <person name="Wang J."/>
            <person name="Gasser R.B."/>
        </authorList>
    </citation>
    <scope>NUCLEOTIDE SEQUENCE [LARGE SCALE GENOMIC DNA]</scope>
</reference>
<dbReference type="Gene3D" id="3.30.1370.100">
    <property type="entry name" value="MutL, C-terminal domain, regulatory subdomain"/>
    <property type="match status" value="1"/>
</dbReference>
<dbReference type="SUPFAM" id="SSF54211">
    <property type="entry name" value="Ribosomal protein S5 domain 2-like"/>
    <property type="match status" value="1"/>
</dbReference>
<keyword evidence="2" id="KW-0227">DNA damage</keyword>
<name>A0A074ZE45_OPIVI</name>
<dbReference type="SUPFAM" id="SSF118116">
    <property type="entry name" value="DNA mismatch repair protein MutL"/>
    <property type="match status" value="1"/>
</dbReference>
<evidence type="ECO:0000259" key="4">
    <source>
        <dbReference type="SMART" id="SM00853"/>
    </source>
</evidence>
<dbReference type="Gene3D" id="3.30.1540.20">
    <property type="entry name" value="MutL, C-terminal domain, dimerisation subdomain"/>
    <property type="match status" value="1"/>
</dbReference>
<feature type="domain" description="MutL C-terminal dimerisation" evidence="4">
    <location>
        <begin position="584"/>
        <end position="728"/>
    </location>
</feature>
<dbReference type="GO" id="GO:0016887">
    <property type="term" value="F:ATP hydrolysis activity"/>
    <property type="evidence" value="ECO:0007669"/>
    <property type="project" value="InterPro"/>
</dbReference>
<evidence type="ECO:0000256" key="1">
    <source>
        <dbReference type="ARBA" id="ARBA00006082"/>
    </source>
</evidence>
<dbReference type="SMART" id="SM01340">
    <property type="entry name" value="DNA_mis_repair"/>
    <property type="match status" value="1"/>
</dbReference>
<dbReference type="KEGG" id="ovi:T265_10211"/>
<dbReference type="Pfam" id="PF01119">
    <property type="entry name" value="DNA_mis_repair"/>
    <property type="match status" value="1"/>
</dbReference>
<dbReference type="SMART" id="SM00853">
    <property type="entry name" value="MutL_C"/>
    <property type="match status" value="1"/>
</dbReference>
<dbReference type="Pfam" id="PF08676">
    <property type="entry name" value="MutL_C"/>
    <property type="match status" value="1"/>
</dbReference>
<dbReference type="GO" id="GO:0030983">
    <property type="term" value="F:mismatched DNA binding"/>
    <property type="evidence" value="ECO:0007669"/>
    <property type="project" value="InterPro"/>
</dbReference>
<evidence type="ECO:0000256" key="2">
    <source>
        <dbReference type="ARBA" id="ARBA00022763"/>
    </source>
</evidence>
<dbReference type="FunFam" id="3.30.1370.100:FF:000001">
    <property type="entry name" value="Mismatch repair endonuclease pms1, putative"/>
    <property type="match status" value="1"/>
</dbReference>
<dbReference type="InterPro" id="IPR013507">
    <property type="entry name" value="DNA_mismatch_S5_2-like"/>
</dbReference>